<evidence type="ECO:0000259" key="5">
    <source>
        <dbReference type="Pfam" id="PF04935"/>
    </source>
</evidence>
<feature type="compositionally biased region" description="Basic residues" evidence="4">
    <location>
        <begin position="312"/>
        <end position="323"/>
    </location>
</feature>
<feature type="region of interest" description="Disordered" evidence="4">
    <location>
        <begin position="99"/>
        <end position="222"/>
    </location>
</feature>
<keyword evidence="7" id="KW-1185">Reference proteome</keyword>
<dbReference type="Pfam" id="PF04935">
    <property type="entry name" value="SURF6"/>
    <property type="match status" value="1"/>
</dbReference>
<evidence type="ECO:0000313" key="7">
    <source>
        <dbReference type="Proteomes" id="UP001164746"/>
    </source>
</evidence>
<gene>
    <name evidence="6" type="ORF">MAR_033056</name>
</gene>
<name>A0ABY7GAN0_MYAAR</name>
<proteinExistence type="inferred from homology"/>
<accession>A0ABY7GAN0</accession>
<feature type="compositionally biased region" description="Basic residues" evidence="4">
    <location>
        <begin position="172"/>
        <end position="190"/>
    </location>
</feature>
<dbReference type="InterPro" id="IPR029190">
    <property type="entry name" value="Rrp14/SURF6_C"/>
</dbReference>
<organism evidence="6 7">
    <name type="scientific">Mya arenaria</name>
    <name type="common">Soft-shell clam</name>
    <dbReference type="NCBI Taxonomy" id="6604"/>
    <lineage>
        <taxon>Eukaryota</taxon>
        <taxon>Metazoa</taxon>
        <taxon>Spiralia</taxon>
        <taxon>Lophotrochozoa</taxon>
        <taxon>Mollusca</taxon>
        <taxon>Bivalvia</taxon>
        <taxon>Autobranchia</taxon>
        <taxon>Heteroconchia</taxon>
        <taxon>Euheterodonta</taxon>
        <taxon>Imparidentia</taxon>
        <taxon>Neoheterodontei</taxon>
        <taxon>Myida</taxon>
        <taxon>Myoidea</taxon>
        <taxon>Myidae</taxon>
        <taxon>Mya</taxon>
    </lineage>
</organism>
<feature type="region of interest" description="Disordered" evidence="4">
    <location>
        <begin position="312"/>
        <end position="372"/>
    </location>
</feature>
<evidence type="ECO:0000256" key="1">
    <source>
        <dbReference type="ARBA" id="ARBA00004123"/>
    </source>
</evidence>
<dbReference type="PANTHER" id="PTHR14369:SF0">
    <property type="entry name" value="SURFEIT LOCUS PROTEIN 6"/>
    <property type="match status" value="1"/>
</dbReference>
<feature type="compositionally biased region" description="Basic residues" evidence="4">
    <location>
        <begin position="131"/>
        <end position="146"/>
    </location>
</feature>
<sequence>MDIPDSLKAAMISSTSIRPANNGNFKNPFWRINSYNQRFWMFEFLSTTVSSCQLHKSNFGKARERSMKMVDSGTPLCVSAESIAEDDTFFRKMLGLVQHQTPPTPEMTKQKESEDETPNQGPTVPQEGLVKNKKQKQNKLKKKQKRKIVDDSDETDEVSLKRKLNDSERLDKKRLKRKESKMKLKQKRKMEKLIKVKPIVNGGDKTKGGNTSGESATPKPIYNSEGQLVFSKFDFTASGKKAKGGKSDLTGKDYKRLLEKIEKRNEKIRKVGSKDEGAAKSLQEKFKWESVLHKAEGEKVKDNPELLKKALKRKEKIKDKKKQKWDERKSSTKKLQDDKLKKRNENIQKRKQANKDKKVQKAKKKGRILPGF</sequence>
<reference evidence="6" key="1">
    <citation type="submission" date="2022-11" db="EMBL/GenBank/DDBJ databases">
        <title>Centuries of genome instability and evolution in soft-shell clam transmissible cancer (bioRxiv).</title>
        <authorList>
            <person name="Hart S.F.M."/>
            <person name="Yonemitsu M.A."/>
            <person name="Giersch R.M."/>
            <person name="Beal B.F."/>
            <person name="Arriagada G."/>
            <person name="Davis B.W."/>
            <person name="Ostrander E.A."/>
            <person name="Goff S.P."/>
            <person name="Metzger M.J."/>
        </authorList>
    </citation>
    <scope>NUCLEOTIDE SEQUENCE</scope>
    <source>
        <strain evidence="6">MELC-2E11</strain>
        <tissue evidence="6">Siphon/mantle</tissue>
    </source>
</reference>
<evidence type="ECO:0000256" key="2">
    <source>
        <dbReference type="ARBA" id="ARBA00005904"/>
    </source>
</evidence>
<dbReference type="Proteomes" id="UP001164746">
    <property type="component" value="Chromosome 17"/>
</dbReference>
<feature type="compositionally biased region" description="Basic and acidic residues" evidence="4">
    <location>
        <begin position="324"/>
        <end position="359"/>
    </location>
</feature>
<keyword evidence="3" id="KW-0539">Nucleus</keyword>
<feature type="compositionally biased region" description="Basic and acidic residues" evidence="4">
    <location>
        <begin position="158"/>
        <end position="171"/>
    </location>
</feature>
<evidence type="ECO:0000256" key="3">
    <source>
        <dbReference type="ARBA" id="ARBA00023242"/>
    </source>
</evidence>
<evidence type="ECO:0000313" key="6">
    <source>
        <dbReference type="EMBL" id="WAR30514.1"/>
    </source>
</evidence>
<comment type="subcellular location">
    <subcellularLocation>
        <location evidence="1">Nucleus</location>
    </subcellularLocation>
</comment>
<feature type="domain" description="Ribosomal RNA-processing protein 14/surfeit locus protein 6 C-terminal" evidence="5">
    <location>
        <begin position="162"/>
        <end position="359"/>
    </location>
</feature>
<dbReference type="InterPro" id="IPR007019">
    <property type="entry name" value="SURF6"/>
</dbReference>
<dbReference type="PANTHER" id="PTHR14369">
    <property type="entry name" value="SURFEIT LOCUS PROTEIN 6"/>
    <property type="match status" value="1"/>
</dbReference>
<protein>
    <submittedName>
        <fullName evidence="6">YWIE-like protein</fullName>
    </submittedName>
</protein>
<feature type="compositionally biased region" description="Basic residues" evidence="4">
    <location>
        <begin position="360"/>
        <end position="372"/>
    </location>
</feature>
<comment type="similarity">
    <text evidence="2">Belongs to the SURF6 family.</text>
</comment>
<evidence type="ECO:0000256" key="4">
    <source>
        <dbReference type="SAM" id="MobiDB-lite"/>
    </source>
</evidence>
<dbReference type="EMBL" id="CP111028">
    <property type="protein sequence ID" value="WAR30514.1"/>
    <property type="molecule type" value="Genomic_DNA"/>
</dbReference>